<dbReference type="SMART" id="SM00320">
    <property type="entry name" value="WD40"/>
    <property type="match status" value="6"/>
</dbReference>
<dbReference type="InterPro" id="IPR015943">
    <property type="entry name" value="WD40/YVTN_repeat-like_dom_sf"/>
</dbReference>
<protein>
    <submittedName>
        <fullName evidence="2">Related to transcriptional repressor rco-1</fullName>
    </submittedName>
</protein>
<evidence type="ECO:0000313" key="2">
    <source>
        <dbReference type="EMBL" id="SPO03480.1"/>
    </source>
</evidence>
<dbReference type="InterPro" id="IPR001680">
    <property type="entry name" value="WD40_rpt"/>
</dbReference>
<organism evidence="2 3">
    <name type="scientific">Cephalotrichum gorgonifer</name>
    <dbReference type="NCBI Taxonomy" id="2041049"/>
    <lineage>
        <taxon>Eukaryota</taxon>
        <taxon>Fungi</taxon>
        <taxon>Dikarya</taxon>
        <taxon>Ascomycota</taxon>
        <taxon>Pezizomycotina</taxon>
        <taxon>Sordariomycetes</taxon>
        <taxon>Hypocreomycetidae</taxon>
        <taxon>Microascales</taxon>
        <taxon>Microascaceae</taxon>
        <taxon>Cephalotrichum</taxon>
    </lineage>
</organism>
<dbReference type="InterPro" id="IPR036322">
    <property type="entry name" value="WD40_repeat_dom_sf"/>
</dbReference>
<dbReference type="PANTHER" id="PTHR45589">
    <property type="entry name" value="WD REPEAT DOMAIN 62, ISOFORM G"/>
    <property type="match status" value="1"/>
</dbReference>
<feature type="compositionally biased region" description="Basic and acidic residues" evidence="1">
    <location>
        <begin position="979"/>
        <end position="1004"/>
    </location>
</feature>
<dbReference type="Proteomes" id="UP001187682">
    <property type="component" value="Unassembled WGS sequence"/>
</dbReference>
<feature type="region of interest" description="Disordered" evidence="1">
    <location>
        <begin position="92"/>
        <end position="140"/>
    </location>
</feature>
<feature type="region of interest" description="Disordered" evidence="1">
    <location>
        <begin position="979"/>
        <end position="1030"/>
    </location>
</feature>
<feature type="compositionally biased region" description="Polar residues" evidence="1">
    <location>
        <begin position="827"/>
        <end position="845"/>
    </location>
</feature>
<reference evidence="2" key="1">
    <citation type="submission" date="2018-03" db="EMBL/GenBank/DDBJ databases">
        <authorList>
            <person name="Guldener U."/>
        </authorList>
    </citation>
    <scope>NUCLEOTIDE SEQUENCE</scope>
</reference>
<dbReference type="SUPFAM" id="SSF50998">
    <property type="entry name" value="Quinoprotein alcohol dehydrogenase-like"/>
    <property type="match status" value="1"/>
</dbReference>
<name>A0AAE8SW67_9PEZI</name>
<sequence>MASTPVNRLRLTPSNSPFLSRPSRSPLRGRHAPESRLSLTRVVGTTCSSPTGFDSVQSLFAYVAGGAVVVIDVDGDQYTQRFYRARPSAVPLHATSPRDFPPTNATSTPKANDSRNRVALGQRDSPFGASDWSESPSGKTWTSRERIKAATCLALSRDAKFLAVGETGYSPRVLIFGLQDSSSDVPLVSINEHAFGVQAVAWSQDTRFLASLGTPNDGFLYIWKIDPRTGAAKLSQQNRCTSSVRGMVWMGNYLITFGVRHVKFWRVEETPSVSPVKQKFGSDSTTTTPQTQQKALPGRNILLGSLIDSAFTCATVVDDGRAVLCTDAGDVCLLEDDGKQMKLQRVLRLDFSITSITLQDLTALVGGKDGQFATLNVTSVVDFRSDCVITKTQSPTGLVALGFMGDESLVTIDAKHSINVWGASYIPGQSAEVAPLIPIPGHGEPIVGVQLLSKPNPIGASFITWSGSGKLMHWTLDGQVVSTMNLDFEQTPFNSDLEVENQVTAVWSTKSGDVVYGDRRGVLRAIDFETKTCILDTKAHSSDCTGITMYESDDRFIMASFGRDRTTQLFHRRPSSGGPIEHFQTLEFAAKVVKVIITQDKIFTCSLDRTLQVLDLVAKEGQPEVMAAIPSRVISLKASPTCMTMGPDDKTIFVSLLDRSISQFEVSTGRVLMSFKCTDESGIESAVLDSLILGQCHNRDLLLAVSNTDKSVRVYDAQTGYFLDREWGHTEAINGIALVQEDGCRKVVSVGSDSTVMVWSLDLQEPSPGSSSRDPSPVKEGVSSRPPLRRVLSRAELSEFQRQSPTSGAAGRRSPPRSIQRRSSRQFLSCNANLRTPTATQQMSPADTIAEGTPSRRTSLSRPGSPPPSPKARVTRRPSLPALNMASRKKSTPNLRSFGSLSMATEQTCRTLRAYRKKLSSTEPISQEVLTELDQELRLTASALGDRAVRSKTLNESMFAGLLDQYSEILAAMLDEKLAQSGSLRRDSRDEELGQGRGQGRGEELEQSPEQSPEPEQSRQRPKTAGGETS</sequence>
<proteinExistence type="predicted"/>
<dbReference type="InterPro" id="IPR011047">
    <property type="entry name" value="Quinoprotein_ADH-like_sf"/>
</dbReference>
<dbReference type="SUPFAM" id="SSF50978">
    <property type="entry name" value="WD40 repeat-like"/>
    <property type="match status" value="1"/>
</dbReference>
<feature type="compositionally biased region" description="Low complexity" evidence="1">
    <location>
        <begin position="852"/>
        <end position="863"/>
    </location>
</feature>
<comment type="caution">
    <text evidence="2">The sequence shown here is derived from an EMBL/GenBank/DDBJ whole genome shotgun (WGS) entry which is preliminary data.</text>
</comment>
<dbReference type="InterPro" id="IPR052779">
    <property type="entry name" value="WDR62"/>
</dbReference>
<feature type="region of interest" description="Disordered" evidence="1">
    <location>
        <begin position="763"/>
        <end position="880"/>
    </location>
</feature>
<gene>
    <name evidence="2" type="ORF">DNG_06163</name>
</gene>
<dbReference type="Gene3D" id="2.130.10.10">
    <property type="entry name" value="YVTN repeat-like/Quinoprotein amine dehydrogenase"/>
    <property type="match status" value="3"/>
</dbReference>
<feature type="compositionally biased region" description="Low complexity" evidence="1">
    <location>
        <begin position="13"/>
        <end position="26"/>
    </location>
</feature>
<evidence type="ECO:0000256" key="1">
    <source>
        <dbReference type="SAM" id="MobiDB-lite"/>
    </source>
</evidence>
<feature type="region of interest" description="Disordered" evidence="1">
    <location>
        <begin position="1"/>
        <end position="33"/>
    </location>
</feature>
<evidence type="ECO:0000313" key="3">
    <source>
        <dbReference type="Proteomes" id="UP001187682"/>
    </source>
</evidence>
<dbReference type="AlphaFoldDB" id="A0AAE8SW67"/>
<dbReference type="PANTHER" id="PTHR45589:SF1">
    <property type="entry name" value="WD REPEAT DOMAIN 62, ISOFORM G"/>
    <property type="match status" value="1"/>
</dbReference>
<dbReference type="Pfam" id="PF00400">
    <property type="entry name" value="WD40"/>
    <property type="match status" value="2"/>
</dbReference>
<feature type="compositionally biased region" description="Low complexity" evidence="1">
    <location>
        <begin position="766"/>
        <end position="775"/>
    </location>
</feature>
<dbReference type="EMBL" id="ONZQ02000008">
    <property type="protein sequence ID" value="SPO03480.1"/>
    <property type="molecule type" value="Genomic_DNA"/>
</dbReference>
<keyword evidence="3" id="KW-1185">Reference proteome</keyword>
<accession>A0AAE8SW67</accession>
<feature type="region of interest" description="Disordered" evidence="1">
    <location>
        <begin position="275"/>
        <end position="294"/>
    </location>
</feature>